<dbReference type="PROSITE" id="PS52050">
    <property type="entry name" value="WYL"/>
    <property type="match status" value="1"/>
</dbReference>
<dbReference type="InterPro" id="IPR051534">
    <property type="entry name" value="CBASS_pafABC_assoc_protein"/>
</dbReference>
<evidence type="ECO:0000313" key="5">
    <source>
        <dbReference type="Proteomes" id="UP000665026"/>
    </source>
</evidence>
<dbReference type="InterPro" id="IPR026881">
    <property type="entry name" value="WYL_dom"/>
</dbReference>
<dbReference type="InterPro" id="IPR013196">
    <property type="entry name" value="HTH_11"/>
</dbReference>
<accession>A0A975ENT0</accession>
<dbReference type="EMBL" id="CP060010">
    <property type="protein sequence ID" value="QTN35475.1"/>
    <property type="molecule type" value="Genomic_DNA"/>
</dbReference>
<dbReference type="GO" id="GO:0003700">
    <property type="term" value="F:DNA-binding transcription factor activity"/>
    <property type="evidence" value="ECO:0007669"/>
    <property type="project" value="InterPro"/>
</dbReference>
<dbReference type="Gene3D" id="1.10.10.10">
    <property type="entry name" value="Winged helix-like DNA-binding domain superfamily/Winged helix DNA-binding domain"/>
    <property type="match status" value="1"/>
</dbReference>
<dbReference type="Pfam" id="PF08279">
    <property type="entry name" value="HTH_11"/>
    <property type="match status" value="1"/>
</dbReference>
<proteinExistence type="predicted"/>
<reference evidence="4" key="1">
    <citation type="submission" date="2020-07" db="EMBL/GenBank/DDBJ databases">
        <title>Genome sequences of bacteria associated with the marine, planktonic diatom Thalassiosira profunda strain ECT2AJA-044.</title>
        <authorList>
            <person name="Gargas C.B."/>
            <person name="Roberts W.R."/>
            <person name="Alverson A.J."/>
        </authorList>
    </citation>
    <scope>NUCLEOTIDE SEQUENCE</scope>
    <source>
        <strain evidence="4">ECT2AJA-044</strain>
    </source>
</reference>
<evidence type="ECO:0000256" key="2">
    <source>
        <dbReference type="ARBA" id="ARBA00023163"/>
    </source>
</evidence>
<dbReference type="InterPro" id="IPR036388">
    <property type="entry name" value="WH-like_DNA-bd_sf"/>
</dbReference>
<dbReference type="InterPro" id="IPR001034">
    <property type="entry name" value="DeoR_HTH"/>
</dbReference>
<dbReference type="AlphaFoldDB" id="A0A975ENT0"/>
<organism evidence="4 5">
    <name type="scientific">Cognatishimia activa</name>
    <dbReference type="NCBI Taxonomy" id="1715691"/>
    <lineage>
        <taxon>Bacteria</taxon>
        <taxon>Pseudomonadati</taxon>
        <taxon>Pseudomonadota</taxon>
        <taxon>Alphaproteobacteria</taxon>
        <taxon>Rhodobacterales</taxon>
        <taxon>Paracoccaceae</taxon>
        <taxon>Cognatishimia</taxon>
    </lineage>
</organism>
<evidence type="ECO:0000313" key="4">
    <source>
        <dbReference type="EMBL" id="QTN35475.1"/>
    </source>
</evidence>
<keyword evidence="1" id="KW-0805">Transcription regulation</keyword>
<name>A0A975ENT0_9RHOB</name>
<protein>
    <submittedName>
        <fullName evidence="4">HTH domain-containing protein</fullName>
    </submittedName>
</protein>
<evidence type="ECO:0000256" key="1">
    <source>
        <dbReference type="ARBA" id="ARBA00023015"/>
    </source>
</evidence>
<sequence length="220" mass="24355">MKRTERLYSLIEILKDGELHRAEDLAERFGVSLRTMYRDMDMLAASGIPVEGERGRGYSARAAITLPPLNLTEEELDVLLVTLAAAGQSSDEALRTAAISLAEKIDAVLPEDHRAAPKAMNFAAYPFAESAYAFQHLTNLRGAIRAKQRIAIATVSGAAHDLRPLKLDYWGRVWSLTAWVEDLSDFGTFRVDQIETVRILPGLFVDEPGKTLADLDRRAS</sequence>
<dbReference type="PANTHER" id="PTHR34580:SF3">
    <property type="entry name" value="PROTEIN PAFB"/>
    <property type="match status" value="1"/>
</dbReference>
<dbReference type="RefSeq" id="WP_209356180.1">
    <property type="nucleotide sequence ID" value="NZ_CP060010.1"/>
</dbReference>
<dbReference type="KEGG" id="cact:HZ995_13465"/>
<dbReference type="PROSITE" id="PS51000">
    <property type="entry name" value="HTH_DEOR_2"/>
    <property type="match status" value="1"/>
</dbReference>
<gene>
    <name evidence="4" type="ORF">HZ995_13465</name>
</gene>
<dbReference type="SUPFAM" id="SSF46785">
    <property type="entry name" value="Winged helix' DNA-binding domain"/>
    <property type="match status" value="1"/>
</dbReference>
<keyword evidence="2" id="KW-0804">Transcription</keyword>
<dbReference type="Proteomes" id="UP000665026">
    <property type="component" value="Chromosome"/>
</dbReference>
<dbReference type="PANTHER" id="PTHR34580">
    <property type="match status" value="1"/>
</dbReference>
<feature type="domain" description="HTH deoR-type" evidence="3">
    <location>
        <begin position="3"/>
        <end position="58"/>
    </location>
</feature>
<dbReference type="InterPro" id="IPR036390">
    <property type="entry name" value="WH_DNA-bd_sf"/>
</dbReference>
<evidence type="ECO:0000259" key="3">
    <source>
        <dbReference type="PROSITE" id="PS51000"/>
    </source>
</evidence>
<dbReference type="Pfam" id="PF13280">
    <property type="entry name" value="WYL"/>
    <property type="match status" value="1"/>
</dbReference>